<protein>
    <submittedName>
        <fullName evidence="1">Uncharacterized protein</fullName>
    </submittedName>
</protein>
<dbReference type="AlphaFoldDB" id="A0AAV1UMD2"/>
<gene>
    <name evidence="1" type="ORF">PM001_LOCUS20382</name>
</gene>
<evidence type="ECO:0000313" key="2">
    <source>
        <dbReference type="Proteomes" id="UP001162060"/>
    </source>
</evidence>
<organism evidence="1 2">
    <name type="scientific">Peronospora matthiolae</name>
    <dbReference type="NCBI Taxonomy" id="2874970"/>
    <lineage>
        <taxon>Eukaryota</taxon>
        <taxon>Sar</taxon>
        <taxon>Stramenopiles</taxon>
        <taxon>Oomycota</taxon>
        <taxon>Peronosporomycetes</taxon>
        <taxon>Peronosporales</taxon>
        <taxon>Peronosporaceae</taxon>
        <taxon>Peronospora</taxon>
    </lineage>
</organism>
<name>A0AAV1UMD2_9STRA</name>
<proteinExistence type="predicted"/>
<comment type="caution">
    <text evidence="1">The sequence shown here is derived from an EMBL/GenBank/DDBJ whole genome shotgun (WGS) entry which is preliminary data.</text>
</comment>
<accession>A0AAV1UMD2</accession>
<sequence length="57" mass="6145">MDVGSRAGDLEEPDALAAAAAVNGGQQRDGKEERELIDERERCMVHAAVEMRRSGCS</sequence>
<evidence type="ECO:0000313" key="1">
    <source>
        <dbReference type="EMBL" id="CAK7935232.1"/>
    </source>
</evidence>
<dbReference type="EMBL" id="CAKLBY020000221">
    <property type="protein sequence ID" value="CAK7935232.1"/>
    <property type="molecule type" value="Genomic_DNA"/>
</dbReference>
<dbReference type="Proteomes" id="UP001162060">
    <property type="component" value="Unassembled WGS sequence"/>
</dbReference>
<reference evidence="1" key="1">
    <citation type="submission" date="2024-01" db="EMBL/GenBank/DDBJ databases">
        <authorList>
            <person name="Webb A."/>
        </authorList>
    </citation>
    <scope>NUCLEOTIDE SEQUENCE</scope>
    <source>
        <strain evidence="1">Pm1</strain>
    </source>
</reference>